<dbReference type="FunFam" id="3.30.160.60:FF:000130">
    <property type="entry name" value="Spalt-like transcription factor 4"/>
    <property type="match status" value="1"/>
</dbReference>
<keyword evidence="15" id="KW-1185">Reference proteome</keyword>
<protein>
    <submittedName>
        <fullName evidence="16">C2H2-type domain-containing protein</fullName>
    </submittedName>
</protein>
<dbReference type="PANTHER" id="PTHR23233">
    <property type="entry name" value="SAL-LIKE PROTEIN"/>
    <property type="match status" value="1"/>
</dbReference>
<keyword evidence="4 10" id="KW-0863">Zinc-finger</keyword>
<dbReference type="SMART" id="SM00355">
    <property type="entry name" value="ZnF_C2H2"/>
    <property type="match status" value="9"/>
</dbReference>
<sequence length="979" mass="109031">MKIRETDRSLDCHVCGICAARFADVNKFVEHKNNCTTQKQNSITPPCSDSESIPIDLSRRTILDDLHRRDIHEDKSNTVLDPLRTLQHQQQQLLELYAQLAASQNNNNNTDSEQSSEDGANHSYILSPPSSNDIAEKVYICAAERCALRFSSRGALLWHILRRHPDEKLLQCATCEERFSDPDQVHEHQCGIPPRPLSGGILLRSSSPDADRGSVPARTNGAFNLVQRSPLFNSFNPLNMSSDPPLSQMLFSHLLSSASLPSGIASLKDGALDLSTGVSPNFMRMSAIPQHFIRSPFNFGLSSQRTTHPDVLIGPPASSSSLLNNDDDWEALMEVSTTDESEKIRALVGDKPLPTTDPNQCLLCRRVLSCKRERPFKCKICQRAFTTKGNLKTHMGVHRAKHSYRGIAPSSSIQHQCPICQKRFFTTHLLQQHIAQHTSQLTRNGVLSTFEGPHKFEQRPLHSVPSLNAPTTTTRQLIHCIFTESSTLPYSGANMPLPLSTEIPAFPSPFPFFAVGLPRFPTTLPPSMKHSANIFTNSFPPFSSGQGSISLSTIQETDLSLADVHSFNRDQPYDSTFMNSVDINSQSDTVINNIESDFEGMISSVYEQNFYKDLTGQGSKIDSLLNPSFLSVHDPSSVPINLQSTLNMTFEGCVKDEESSEQQSTNKLQLNDISMLTCTICSENESALDSHIGSHANHGIFKVIKRDMPSKNNIKQKNFDLSLSNEAAVESSSLTLEENDNYNQAQENEERSAEDSQEKSNERTSSNNTENPLDAMQKMWAETEPPPPRQAPILSKHQCGVCFKHFSSSSALQIHMRTHTGDKPFKCEVCSRAFTTRGNLKVHMGTHMWQQNPSRRGRRIFEFGGEGMIRPEVLSPLSSTSESPIRLPFEPTIRTSFAEANHNTATPFPVLPFPLPLLPPNTSTNNQMDAMVWMWKTVCSVCQKICATPQELEHHLKLHLNITASMTPCSPAMLLQKND</sequence>
<dbReference type="OrthoDB" id="9998363at2759"/>
<feature type="domain" description="C2H2-type" evidence="12">
    <location>
        <begin position="415"/>
        <end position="442"/>
    </location>
</feature>
<dbReference type="Gene3D" id="3.30.160.60">
    <property type="entry name" value="Classic Zinc Finger"/>
    <property type="match status" value="4"/>
</dbReference>
<dbReference type="InterPro" id="IPR013087">
    <property type="entry name" value="Znf_C2H2_type"/>
</dbReference>
<evidence type="ECO:0000259" key="12">
    <source>
        <dbReference type="PROSITE" id="PS50157"/>
    </source>
</evidence>
<evidence type="ECO:0000256" key="5">
    <source>
        <dbReference type="ARBA" id="ARBA00022833"/>
    </source>
</evidence>
<dbReference type="AlphaFoldDB" id="A0A0N4UFU2"/>
<dbReference type="PANTHER" id="PTHR23233:SF84">
    <property type="entry name" value="FI23031P1"/>
    <property type="match status" value="1"/>
</dbReference>
<dbReference type="EMBL" id="UYYG01000016">
    <property type="protein sequence ID" value="VDN51250.1"/>
    <property type="molecule type" value="Genomic_DNA"/>
</dbReference>
<evidence type="ECO:0000256" key="9">
    <source>
        <dbReference type="ARBA" id="ARBA00038474"/>
    </source>
</evidence>
<keyword evidence="8" id="KW-0539">Nucleus</keyword>
<evidence type="ECO:0000313" key="15">
    <source>
        <dbReference type="Proteomes" id="UP000274756"/>
    </source>
</evidence>
<gene>
    <name evidence="13" type="ORF">DME_LOCUS1223</name>
</gene>
<feature type="domain" description="C2H2-type" evidence="12">
    <location>
        <begin position="139"/>
        <end position="169"/>
    </location>
</feature>
<feature type="domain" description="C2H2-type" evidence="12">
    <location>
        <begin position="797"/>
        <end position="824"/>
    </location>
</feature>
<feature type="region of interest" description="Disordered" evidence="11">
    <location>
        <begin position="731"/>
        <end position="771"/>
    </location>
</feature>
<dbReference type="FunFam" id="3.30.160.60:FF:000025">
    <property type="entry name" value="Spalt-like transcription factor 1"/>
    <property type="match status" value="1"/>
</dbReference>
<feature type="compositionally biased region" description="Polar residues" evidence="11">
    <location>
        <begin position="731"/>
        <end position="746"/>
    </location>
</feature>
<dbReference type="Proteomes" id="UP000274756">
    <property type="component" value="Unassembled WGS sequence"/>
</dbReference>
<evidence type="ECO:0000256" key="7">
    <source>
        <dbReference type="ARBA" id="ARBA00023163"/>
    </source>
</evidence>
<evidence type="ECO:0000256" key="3">
    <source>
        <dbReference type="ARBA" id="ARBA00022737"/>
    </source>
</evidence>
<feature type="domain" description="C2H2-type" evidence="12">
    <location>
        <begin position="376"/>
        <end position="403"/>
    </location>
</feature>
<dbReference type="Proteomes" id="UP000038040">
    <property type="component" value="Unplaced"/>
</dbReference>
<evidence type="ECO:0000313" key="16">
    <source>
        <dbReference type="WBParaSite" id="DME_0000632601-mRNA-1"/>
    </source>
</evidence>
<keyword evidence="5" id="KW-0862">Zinc</keyword>
<feature type="compositionally biased region" description="Basic and acidic residues" evidence="11">
    <location>
        <begin position="748"/>
        <end position="762"/>
    </location>
</feature>
<dbReference type="SUPFAM" id="SSF57667">
    <property type="entry name" value="beta-beta-alpha zinc fingers"/>
    <property type="match status" value="3"/>
</dbReference>
<keyword evidence="2" id="KW-0479">Metal-binding</keyword>
<reference evidence="16" key="1">
    <citation type="submission" date="2016-04" db="UniProtKB">
        <authorList>
            <consortium name="WormBaseParasite"/>
        </authorList>
    </citation>
    <scope>IDENTIFICATION</scope>
</reference>
<evidence type="ECO:0000313" key="13">
    <source>
        <dbReference type="EMBL" id="VDN51250.1"/>
    </source>
</evidence>
<evidence type="ECO:0000256" key="2">
    <source>
        <dbReference type="ARBA" id="ARBA00022723"/>
    </source>
</evidence>
<name>A0A0N4UFU2_DRAME</name>
<evidence type="ECO:0000256" key="6">
    <source>
        <dbReference type="ARBA" id="ARBA00023015"/>
    </source>
</evidence>
<dbReference type="GO" id="GO:0000981">
    <property type="term" value="F:DNA-binding transcription factor activity, RNA polymerase II-specific"/>
    <property type="evidence" value="ECO:0007669"/>
    <property type="project" value="TreeGrafter"/>
</dbReference>
<dbReference type="STRING" id="318479.A0A0N4UFU2"/>
<dbReference type="GO" id="GO:0008270">
    <property type="term" value="F:zinc ion binding"/>
    <property type="evidence" value="ECO:0007669"/>
    <property type="project" value="UniProtKB-KW"/>
</dbReference>
<comment type="similarity">
    <text evidence="9">Belongs to the sal C2H2-type zinc-finger protein family.</text>
</comment>
<evidence type="ECO:0000256" key="4">
    <source>
        <dbReference type="ARBA" id="ARBA00022771"/>
    </source>
</evidence>
<evidence type="ECO:0000256" key="11">
    <source>
        <dbReference type="SAM" id="MobiDB-lite"/>
    </source>
</evidence>
<dbReference type="PROSITE" id="PS50157">
    <property type="entry name" value="ZINC_FINGER_C2H2_2"/>
    <property type="match status" value="5"/>
</dbReference>
<feature type="domain" description="C2H2-type" evidence="12">
    <location>
        <begin position="825"/>
        <end position="852"/>
    </location>
</feature>
<evidence type="ECO:0000256" key="1">
    <source>
        <dbReference type="ARBA" id="ARBA00004123"/>
    </source>
</evidence>
<dbReference type="InterPro" id="IPR051565">
    <property type="entry name" value="Sal_C2H2-zinc-finger"/>
</dbReference>
<keyword evidence="6" id="KW-0805">Transcription regulation</keyword>
<dbReference type="InterPro" id="IPR036236">
    <property type="entry name" value="Znf_C2H2_sf"/>
</dbReference>
<dbReference type="WBParaSite" id="DME_0000632601-mRNA-1">
    <property type="protein sequence ID" value="DME_0000632601-mRNA-1"/>
    <property type="gene ID" value="DME_0000632601"/>
</dbReference>
<keyword evidence="7" id="KW-0804">Transcription</keyword>
<accession>A0A0N4UFU2</accession>
<evidence type="ECO:0000313" key="14">
    <source>
        <dbReference type="Proteomes" id="UP000038040"/>
    </source>
</evidence>
<reference evidence="13 15" key="2">
    <citation type="submission" date="2018-11" db="EMBL/GenBank/DDBJ databases">
        <authorList>
            <consortium name="Pathogen Informatics"/>
        </authorList>
    </citation>
    <scope>NUCLEOTIDE SEQUENCE [LARGE SCALE GENOMIC DNA]</scope>
</reference>
<keyword evidence="3" id="KW-0677">Repeat</keyword>
<evidence type="ECO:0000256" key="8">
    <source>
        <dbReference type="ARBA" id="ARBA00023242"/>
    </source>
</evidence>
<comment type="subcellular location">
    <subcellularLocation>
        <location evidence="1">Nucleus</location>
    </subcellularLocation>
</comment>
<dbReference type="Pfam" id="PF00096">
    <property type="entry name" value="zf-C2H2"/>
    <property type="match status" value="3"/>
</dbReference>
<dbReference type="GO" id="GO:0000122">
    <property type="term" value="P:negative regulation of transcription by RNA polymerase II"/>
    <property type="evidence" value="ECO:0007669"/>
    <property type="project" value="UniProtKB-ARBA"/>
</dbReference>
<dbReference type="FunFam" id="3.30.160.60:FF:000446">
    <property type="entry name" value="Zinc finger protein"/>
    <property type="match status" value="1"/>
</dbReference>
<evidence type="ECO:0000256" key="10">
    <source>
        <dbReference type="PROSITE-ProRule" id="PRU00042"/>
    </source>
</evidence>
<dbReference type="GO" id="GO:0005634">
    <property type="term" value="C:nucleus"/>
    <property type="evidence" value="ECO:0007669"/>
    <property type="project" value="UniProtKB-SubCell"/>
</dbReference>
<dbReference type="PROSITE" id="PS00028">
    <property type="entry name" value="ZINC_FINGER_C2H2_1"/>
    <property type="match status" value="6"/>
</dbReference>
<dbReference type="GO" id="GO:0000978">
    <property type="term" value="F:RNA polymerase II cis-regulatory region sequence-specific DNA binding"/>
    <property type="evidence" value="ECO:0007669"/>
    <property type="project" value="TreeGrafter"/>
</dbReference>
<proteinExistence type="inferred from homology"/>
<feature type="region of interest" description="Disordered" evidence="11">
    <location>
        <begin position="105"/>
        <end position="128"/>
    </location>
</feature>
<organism evidence="14 16">
    <name type="scientific">Dracunculus medinensis</name>
    <name type="common">Guinea worm</name>
    <dbReference type="NCBI Taxonomy" id="318479"/>
    <lineage>
        <taxon>Eukaryota</taxon>
        <taxon>Metazoa</taxon>
        <taxon>Ecdysozoa</taxon>
        <taxon>Nematoda</taxon>
        <taxon>Chromadorea</taxon>
        <taxon>Rhabditida</taxon>
        <taxon>Spirurina</taxon>
        <taxon>Dracunculoidea</taxon>
        <taxon>Dracunculidae</taxon>
        <taxon>Dracunculus</taxon>
    </lineage>
</organism>